<dbReference type="OrthoDB" id="4775454at2759"/>
<reference evidence="2" key="1">
    <citation type="journal article" date="2021" name="Nat. Commun.">
        <title>Genetic determinants of endophytism in the Arabidopsis root mycobiome.</title>
        <authorList>
            <person name="Mesny F."/>
            <person name="Miyauchi S."/>
            <person name="Thiergart T."/>
            <person name="Pickel B."/>
            <person name="Atanasova L."/>
            <person name="Karlsson M."/>
            <person name="Huettel B."/>
            <person name="Barry K.W."/>
            <person name="Haridas S."/>
            <person name="Chen C."/>
            <person name="Bauer D."/>
            <person name="Andreopoulos W."/>
            <person name="Pangilinan J."/>
            <person name="LaButti K."/>
            <person name="Riley R."/>
            <person name="Lipzen A."/>
            <person name="Clum A."/>
            <person name="Drula E."/>
            <person name="Henrissat B."/>
            <person name="Kohler A."/>
            <person name="Grigoriev I.V."/>
            <person name="Martin F.M."/>
            <person name="Hacquard S."/>
        </authorList>
    </citation>
    <scope>NUCLEOTIDE SEQUENCE</scope>
    <source>
        <strain evidence="2">MPI-CAGE-AT-0016</strain>
    </source>
</reference>
<name>A0A8K0TKV9_9PEZI</name>
<feature type="compositionally biased region" description="Polar residues" evidence="1">
    <location>
        <begin position="117"/>
        <end position="133"/>
    </location>
</feature>
<feature type="region of interest" description="Disordered" evidence="1">
    <location>
        <begin position="1"/>
        <end position="33"/>
    </location>
</feature>
<sequence>MANTRPMDLARPHRDPAFNMDAQRSKRASLERQTQLAHIKLISKYYGYEGPSRPKTDDATTAAAQQHRRAGHSYPGHPVERMMPDGTGEKRSSEPIPKQQHQEDQSGSPSRRRKPQSRTLGRTSCGSDGSTPSLIEDKTDSEVSHDDDYQYHASTSQLWDSFWAGQKAEGARSRMHHGPAQSRPLKGPAPEQPSTTRYPALIPSPHIKRTKKTSVINYGDENLPPRPVQYSIPVHQPDEVPAPPKKTIPPQWPPSTTAEEKQKTIRTVKSSYSLFPRQAGGAPPPPLPPPPLSPAFLISSFPRPATGTPAPATFQRKASRPQPIHIHSDPLPQIPEPREAPSVPIRPHTSHGSASSLPAQGPGTPLFPSTNLLNLINPRSAPRPPAGDVSTPPNPGASRCRRLFTAPRGLPQSLTLTNQKSFFDFDSDSEEETPEAAPPPPPPSRGSGISRIMKKGRKSKGDADMVPPMPSAVALPPPVSNDLDIPRASAERIRRRRSRTNLAILSRRTTEDVGSGLVSPALISPALVSPALSSPALDDHKKKSDVFGRMFGRSRH</sequence>
<evidence type="ECO:0000313" key="3">
    <source>
        <dbReference type="Proteomes" id="UP000813385"/>
    </source>
</evidence>
<feature type="compositionally biased region" description="Pro residues" evidence="1">
    <location>
        <begin position="467"/>
        <end position="479"/>
    </location>
</feature>
<feature type="compositionally biased region" description="Basic and acidic residues" evidence="1">
    <location>
        <begin position="537"/>
        <end position="546"/>
    </location>
</feature>
<evidence type="ECO:0000256" key="1">
    <source>
        <dbReference type="SAM" id="MobiDB-lite"/>
    </source>
</evidence>
<keyword evidence="3" id="KW-1185">Reference proteome</keyword>
<evidence type="ECO:0000313" key="2">
    <source>
        <dbReference type="EMBL" id="KAH7362228.1"/>
    </source>
</evidence>
<accession>A0A8K0TKV9</accession>
<proteinExistence type="predicted"/>
<feature type="compositionally biased region" description="Basic and acidic residues" evidence="1">
    <location>
        <begin position="78"/>
        <end position="93"/>
    </location>
</feature>
<comment type="caution">
    <text evidence="2">The sequence shown here is derived from an EMBL/GenBank/DDBJ whole genome shotgun (WGS) entry which is preliminary data.</text>
</comment>
<dbReference type="Proteomes" id="UP000813385">
    <property type="component" value="Unassembled WGS sequence"/>
</dbReference>
<gene>
    <name evidence="2" type="ORF">B0T11DRAFT_297690</name>
</gene>
<feature type="compositionally biased region" description="Pro residues" evidence="1">
    <location>
        <begin position="282"/>
        <end position="293"/>
    </location>
</feature>
<feature type="region of interest" description="Disordered" evidence="1">
    <location>
        <begin position="530"/>
        <end position="556"/>
    </location>
</feature>
<dbReference type="EMBL" id="JAGPXD010000003">
    <property type="protein sequence ID" value="KAH7362228.1"/>
    <property type="molecule type" value="Genomic_DNA"/>
</dbReference>
<organism evidence="2 3">
    <name type="scientific">Plectosphaerella cucumerina</name>
    <dbReference type="NCBI Taxonomy" id="40658"/>
    <lineage>
        <taxon>Eukaryota</taxon>
        <taxon>Fungi</taxon>
        <taxon>Dikarya</taxon>
        <taxon>Ascomycota</taxon>
        <taxon>Pezizomycotina</taxon>
        <taxon>Sordariomycetes</taxon>
        <taxon>Hypocreomycetidae</taxon>
        <taxon>Glomerellales</taxon>
        <taxon>Plectosphaerellaceae</taxon>
        <taxon>Plectosphaerella</taxon>
    </lineage>
</organism>
<protein>
    <submittedName>
        <fullName evidence="2">Uncharacterized protein</fullName>
    </submittedName>
</protein>
<feature type="region of interest" description="Disordered" evidence="1">
    <location>
        <begin position="167"/>
        <end position="491"/>
    </location>
</feature>
<feature type="compositionally biased region" description="Pro residues" evidence="1">
    <location>
        <begin position="240"/>
        <end position="253"/>
    </location>
</feature>
<feature type="region of interest" description="Disordered" evidence="1">
    <location>
        <begin position="47"/>
        <end position="149"/>
    </location>
</feature>
<feature type="compositionally biased region" description="Basic and acidic residues" evidence="1">
    <location>
        <begin position="135"/>
        <end position="149"/>
    </location>
</feature>
<feature type="compositionally biased region" description="Acidic residues" evidence="1">
    <location>
        <begin position="425"/>
        <end position="434"/>
    </location>
</feature>
<dbReference type="AlphaFoldDB" id="A0A8K0TKV9"/>
<feature type="compositionally biased region" description="Low complexity" evidence="1">
    <location>
        <begin position="294"/>
        <end position="313"/>
    </location>
</feature>